<gene>
    <name evidence="2" type="ORF">SAMN05660413_02982</name>
</gene>
<dbReference type="AlphaFoldDB" id="A0A1I5CS94"/>
<dbReference type="Proteomes" id="UP000199153">
    <property type="component" value="Unassembled WGS sequence"/>
</dbReference>
<accession>A0A1I5CS94</accession>
<protein>
    <recommendedName>
        <fullName evidence="4">Conjugal transfer protein</fullName>
    </recommendedName>
</protein>
<feature type="coiled-coil region" evidence="1">
    <location>
        <begin position="145"/>
        <end position="172"/>
    </location>
</feature>
<keyword evidence="3" id="KW-1185">Reference proteome</keyword>
<organism evidence="2 3">
    <name type="scientific">Salegentibacter flavus</name>
    <dbReference type="NCBI Taxonomy" id="287099"/>
    <lineage>
        <taxon>Bacteria</taxon>
        <taxon>Pseudomonadati</taxon>
        <taxon>Bacteroidota</taxon>
        <taxon>Flavobacteriia</taxon>
        <taxon>Flavobacteriales</taxon>
        <taxon>Flavobacteriaceae</taxon>
        <taxon>Salegentibacter</taxon>
    </lineage>
</organism>
<evidence type="ECO:0000256" key="1">
    <source>
        <dbReference type="SAM" id="Coils"/>
    </source>
</evidence>
<sequence>MKTILSFILIVILASTGMRSQGMPVYDNTNFIALGKSLIESAKQTSELLKTVKFLKEQKEKIEQVNSVLKQLKMVREITQNNQKLFEMVQNDLREIINSPFIKAEEINTISDSFNSLVDIALEDLNFMQGILTSNFLNMTDSERILLLEEQKQRSRQMVDELQRKKRRYEQVIEFRKLHQKINQRETGY</sequence>
<evidence type="ECO:0000313" key="2">
    <source>
        <dbReference type="EMBL" id="SFN89855.1"/>
    </source>
</evidence>
<reference evidence="2 3" key="1">
    <citation type="submission" date="2016-10" db="EMBL/GenBank/DDBJ databases">
        <authorList>
            <person name="de Groot N.N."/>
        </authorList>
    </citation>
    <scope>NUCLEOTIDE SEQUENCE [LARGE SCALE GENOMIC DNA]</scope>
    <source>
        <strain evidence="2 3">DSM 17794</strain>
    </source>
</reference>
<proteinExistence type="predicted"/>
<evidence type="ECO:0000313" key="3">
    <source>
        <dbReference type="Proteomes" id="UP000199153"/>
    </source>
</evidence>
<dbReference type="OrthoDB" id="1429505at2"/>
<evidence type="ECO:0008006" key="4">
    <source>
        <dbReference type="Google" id="ProtNLM"/>
    </source>
</evidence>
<keyword evidence="1" id="KW-0175">Coiled coil</keyword>
<dbReference type="EMBL" id="FOVL01000024">
    <property type="protein sequence ID" value="SFN89855.1"/>
    <property type="molecule type" value="Genomic_DNA"/>
</dbReference>
<dbReference type="STRING" id="287099.SAMN05660413_02982"/>
<name>A0A1I5CS94_9FLAO</name>
<dbReference type="RefSeq" id="WP_093411085.1">
    <property type="nucleotide sequence ID" value="NZ_FOVL01000024.1"/>
</dbReference>